<keyword evidence="3" id="KW-1185">Reference proteome</keyword>
<dbReference type="AlphaFoldDB" id="A0A072U4V8"/>
<dbReference type="Gene3D" id="2.40.30.10">
    <property type="entry name" value="Translation factors"/>
    <property type="match status" value="1"/>
</dbReference>
<dbReference type="Proteomes" id="UP000002051">
    <property type="component" value="Chromosome 6"/>
</dbReference>
<dbReference type="GO" id="GO:0003746">
    <property type="term" value="F:translation elongation factor activity"/>
    <property type="evidence" value="ECO:0007669"/>
    <property type="project" value="UniProtKB-KW"/>
</dbReference>
<protein>
    <submittedName>
        <fullName evidence="1">Elongation factor G, putative</fullName>
    </submittedName>
</protein>
<keyword evidence="1" id="KW-0251">Elongation factor</keyword>
<proteinExistence type="predicted"/>
<reference evidence="1 3" key="2">
    <citation type="journal article" date="2014" name="BMC Genomics">
        <title>An improved genome release (version Mt4.0) for the model legume Medicago truncatula.</title>
        <authorList>
            <person name="Tang H."/>
            <person name="Krishnakumar V."/>
            <person name="Bidwell S."/>
            <person name="Rosen B."/>
            <person name="Chan A."/>
            <person name="Zhou S."/>
            <person name="Gentzbittel L."/>
            <person name="Childs K.L."/>
            <person name="Yandell M."/>
            <person name="Gundlach H."/>
            <person name="Mayer K.F."/>
            <person name="Schwartz D.C."/>
            <person name="Town C.D."/>
        </authorList>
    </citation>
    <scope>GENOME REANNOTATION</scope>
    <source>
        <strain evidence="1">A17</strain>
        <strain evidence="2 3">cv. Jemalong A17</strain>
    </source>
</reference>
<organism evidence="1 3">
    <name type="scientific">Medicago truncatula</name>
    <name type="common">Barrel medic</name>
    <name type="synonym">Medicago tribuloides</name>
    <dbReference type="NCBI Taxonomy" id="3880"/>
    <lineage>
        <taxon>Eukaryota</taxon>
        <taxon>Viridiplantae</taxon>
        <taxon>Streptophyta</taxon>
        <taxon>Embryophyta</taxon>
        <taxon>Tracheophyta</taxon>
        <taxon>Spermatophyta</taxon>
        <taxon>Magnoliopsida</taxon>
        <taxon>eudicotyledons</taxon>
        <taxon>Gunneridae</taxon>
        <taxon>Pentapetalae</taxon>
        <taxon>rosids</taxon>
        <taxon>fabids</taxon>
        <taxon>Fabales</taxon>
        <taxon>Fabaceae</taxon>
        <taxon>Papilionoideae</taxon>
        <taxon>50 kb inversion clade</taxon>
        <taxon>NPAAA clade</taxon>
        <taxon>Hologalegina</taxon>
        <taxon>IRL clade</taxon>
        <taxon>Trifolieae</taxon>
        <taxon>Medicago</taxon>
    </lineage>
</organism>
<reference evidence="2" key="3">
    <citation type="submission" date="2015-04" db="UniProtKB">
        <authorList>
            <consortium name="EnsemblPlants"/>
        </authorList>
    </citation>
    <scope>IDENTIFICATION</scope>
    <source>
        <strain evidence="2">cv. Jemalong A17</strain>
    </source>
</reference>
<dbReference type="EnsemblPlants" id="KEH24784">
    <property type="protein sequence ID" value="KEH24784"/>
    <property type="gene ID" value="MTR_6g004760"/>
</dbReference>
<keyword evidence="1" id="KW-0648">Protein biosynthesis</keyword>
<dbReference type="HOGENOM" id="CLU_2779706_0_0_1"/>
<sequence>MSCCQPLHHHLGCTVSRRRLEFIEDVDVAHAGQIVALFDVDIAPGDTLTDGSVRWAMTSVNAFQRNDPT</sequence>
<evidence type="ECO:0000313" key="2">
    <source>
        <dbReference type="EnsemblPlants" id="KEH24784"/>
    </source>
</evidence>
<reference evidence="1 3" key="1">
    <citation type="journal article" date="2011" name="Nature">
        <title>The Medicago genome provides insight into the evolution of rhizobial symbioses.</title>
        <authorList>
            <person name="Young N.D."/>
            <person name="Debelle F."/>
            <person name="Oldroyd G.E."/>
            <person name="Geurts R."/>
            <person name="Cannon S.B."/>
            <person name="Udvardi M.K."/>
            <person name="Benedito V.A."/>
            <person name="Mayer K.F."/>
            <person name="Gouzy J."/>
            <person name="Schoof H."/>
            <person name="Van de Peer Y."/>
            <person name="Proost S."/>
            <person name="Cook D.R."/>
            <person name="Meyers B.C."/>
            <person name="Spannagl M."/>
            <person name="Cheung F."/>
            <person name="De Mita S."/>
            <person name="Krishnakumar V."/>
            <person name="Gundlach H."/>
            <person name="Zhou S."/>
            <person name="Mudge J."/>
            <person name="Bharti A.K."/>
            <person name="Murray J.D."/>
            <person name="Naoumkina M.A."/>
            <person name="Rosen B."/>
            <person name="Silverstein K.A."/>
            <person name="Tang H."/>
            <person name="Rombauts S."/>
            <person name="Zhao P.X."/>
            <person name="Zhou P."/>
            <person name="Barbe V."/>
            <person name="Bardou P."/>
            <person name="Bechner M."/>
            <person name="Bellec A."/>
            <person name="Berger A."/>
            <person name="Berges H."/>
            <person name="Bidwell S."/>
            <person name="Bisseling T."/>
            <person name="Choisne N."/>
            <person name="Couloux A."/>
            <person name="Denny R."/>
            <person name="Deshpande S."/>
            <person name="Dai X."/>
            <person name="Doyle J.J."/>
            <person name="Dudez A.M."/>
            <person name="Farmer A.D."/>
            <person name="Fouteau S."/>
            <person name="Franken C."/>
            <person name="Gibelin C."/>
            <person name="Gish J."/>
            <person name="Goldstein S."/>
            <person name="Gonzalez A.J."/>
            <person name="Green P.J."/>
            <person name="Hallab A."/>
            <person name="Hartog M."/>
            <person name="Hua A."/>
            <person name="Humphray S.J."/>
            <person name="Jeong D.H."/>
            <person name="Jing Y."/>
            <person name="Jocker A."/>
            <person name="Kenton S.M."/>
            <person name="Kim D.J."/>
            <person name="Klee K."/>
            <person name="Lai H."/>
            <person name="Lang C."/>
            <person name="Lin S."/>
            <person name="Macmil S.L."/>
            <person name="Magdelenat G."/>
            <person name="Matthews L."/>
            <person name="McCorrison J."/>
            <person name="Monaghan E.L."/>
            <person name="Mun J.H."/>
            <person name="Najar F.Z."/>
            <person name="Nicholson C."/>
            <person name="Noirot C."/>
            <person name="O'Bleness M."/>
            <person name="Paule C.R."/>
            <person name="Poulain J."/>
            <person name="Prion F."/>
            <person name="Qin B."/>
            <person name="Qu C."/>
            <person name="Retzel E.F."/>
            <person name="Riddle C."/>
            <person name="Sallet E."/>
            <person name="Samain S."/>
            <person name="Samson N."/>
            <person name="Sanders I."/>
            <person name="Saurat O."/>
            <person name="Scarpelli C."/>
            <person name="Schiex T."/>
            <person name="Segurens B."/>
            <person name="Severin A.J."/>
            <person name="Sherrier D.J."/>
            <person name="Shi R."/>
            <person name="Sims S."/>
            <person name="Singer S.R."/>
            <person name="Sinharoy S."/>
            <person name="Sterck L."/>
            <person name="Viollet A."/>
            <person name="Wang B.B."/>
            <person name="Wang K."/>
            <person name="Wang M."/>
            <person name="Wang X."/>
            <person name="Warfsmann J."/>
            <person name="Weissenbach J."/>
            <person name="White D.D."/>
            <person name="White J.D."/>
            <person name="Wiley G.B."/>
            <person name="Wincker P."/>
            <person name="Xing Y."/>
            <person name="Yang L."/>
            <person name="Yao Z."/>
            <person name="Ying F."/>
            <person name="Zhai J."/>
            <person name="Zhou L."/>
            <person name="Zuber A."/>
            <person name="Denarie J."/>
            <person name="Dixon R.A."/>
            <person name="May G.D."/>
            <person name="Schwartz D.C."/>
            <person name="Rogers J."/>
            <person name="Quetier F."/>
            <person name="Town C.D."/>
            <person name="Roe B.A."/>
        </authorList>
    </citation>
    <scope>NUCLEOTIDE SEQUENCE [LARGE SCALE GENOMIC DNA]</scope>
    <source>
        <strain evidence="1">A17</strain>
        <strain evidence="2 3">cv. Jemalong A17</strain>
    </source>
</reference>
<evidence type="ECO:0000313" key="3">
    <source>
        <dbReference type="Proteomes" id="UP000002051"/>
    </source>
</evidence>
<dbReference type="STRING" id="3880.A0A072U4V8"/>
<accession>A0A072U4V8</accession>
<dbReference type="EMBL" id="CM001222">
    <property type="protein sequence ID" value="KEH24784.1"/>
    <property type="molecule type" value="Genomic_DNA"/>
</dbReference>
<name>A0A072U4V8_MEDTR</name>
<gene>
    <name evidence="1" type="ordered locus">MTR_6g004760</name>
</gene>
<evidence type="ECO:0000313" key="1">
    <source>
        <dbReference type="EMBL" id="KEH24784.1"/>
    </source>
</evidence>